<feature type="region of interest" description="Disordered" evidence="1">
    <location>
        <begin position="1"/>
        <end position="79"/>
    </location>
</feature>
<dbReference type="KEGG" id="vda:VDAG_08516"/>
<feature type="compositionally biased region" description="Polar residues" evidence="1">
    <location>
        <begin position="12"/>
        <end position="28"/>
    </location>
</feature>
<dbReference type="AlphaFoldDB" id="G2XED1"/>
<evidence type="ECO:0000256" key="1">
    <source>
        <dbReference type="SAM" id="MobiDB-lite"/>
    </source>
</evidence>
<feature type="compositionally biased region" description="Basic and acidic residues" evidence="1">
    <location>
        <begin position="51"/>
        <end position="79"/>
    </location>
</feature>
<protein>
    <submittedName>
        <fullName evidence="2">Uncharacterized protein</fullName>
    </submittedName>
</protein>
<dbReference type="InParanoid" id="G2XED1"/>
<evidence type="ECO:0000313" key="2">
    <source>
        <dbReference type="EMBL" id="EGY18182.1"/>
    </source>
</evidence>
<dbReference type="HOGENOM" id="CLU_2016962_0_0_1"/>
<organism evidence="2 3">
    <name type="scientific">Verticillium dahliae (strain VdLs.17 / ATCC MYA-4575 / FGSC 10137)</name>
    <name type="common">Verticillium wilt</name>
    <dbReference type="NCBI Taxonomy" id="498257"/>
    <lineage>
        <taxon>Eukaryota</taxon>
        <taxon>Fungi</taxon>
        <taxon>Dikarya</taxon>
        <taxon>Ascomycota</taxon>
        <taxon>Pezizomycotina</taxon>
        <taxon>Sordariomycetes</taxon>
        <taxon>Hypocreomycetidae</taxon>
        <taxon>Glomerellales</taxon>
        <taxon>Plectosphaerellaceae</taxon>
        <taxon>Verticillium</taxon>
    </lineage>
</organism>
<name>G2XED1_VERDV</name>
<gene>
    <name evidence="2" type="ORF">VDAG_08516</name>
</gene>
<evidence type="ECO:0000313" key="3">
    <source>
        <dbReference type="Proteomes" id="UP000001611"/>
    </source>
</evidence>
<proteinExistence type="predicted"/>
<dbReference type="Proteomes" id="UP000001611">
    <property type="component" value="Chromosome 2"/>
</dbReference>
<dbReference type="EMBL" id="DS572715">
    <property type="protein sequence ID" value="EGY18182.1"/>
    <property type="molecule type" value="Genomic_DNA"/>
</dbReference>
<keyword evidence="3" id="KW-1185">Reference proteome</keyword>
<dbReference type="GeneID" id="20709979"/>
<dbReference type="RefSeq" id="XP_009651120.1">
    <property type="nucleotide sequence ID" value="XM_009652825.1"/>
</dbReference>
<feature type="compositionally biased region" description="Polar residues" evidence="1">
    <location>
        <begin position="41"/>
        <end position="50"/>
    </location>
</feature>
<reference evidence="2 3" key="1">
    <citation type="submission" date="2008-03" db="EMBL/GenBank/DDBJ databases">
        <title>The Genome Sequence of Verticillium dahliae VdLs.17.</title>
        <authorList>
            <consortium name="The Broad Institute Genome Sequencing Platform"/>
            <person name="Ma L.-J.J."/>
            <person name="Klosterman S.J."/>
            <person name="Subbarao K."/>
            <person name="Dobinson K."/>
            <person name="Veronese P."/>
            <person name="Kang S."/>
            <person name="Gold S.E."/>
            <person name="Young S."/>
            <person name="Jaffe D."/>
            <person name="Gnerre S."/>
            <person name="Berlin A."/>
            <person name="Heiman D."/>
            <person name="Hepburn T."/>
            <person name="Sykes S."/>
            <person name="Alvarado L."/>
            <person name="Kodira C.D."/>
            <person name="Lander E."/>
            <person name="Galagan J."/>
            <person name="Nusbaum C."/>
            <person name="Birren B."/>
        </authorList>
    </citation>
    <scope>NUCLEOTIDE SEQUENCE [LARGE SCALE GENOMIC DNA]</scope>
    <source>
        <strain evidence="3">VdLs.17 / ATCC MYA-4575 / FGSC 10137</strain>
    </source>
</reference>
<accession>G2XED1</accession>
<sequence length="123" mass="13888">MKHFQPAMVISPPSSTKVTACPQKSTLRGSRRVDQRKTRRNPCSPQTSQNDRPHKMAQRRQEKASGHPKARVECGTRLERDASTNTSNLGLFRLSTCAQRVPDWCISERIGVQGGVEWLFRQG</sequence>